<evidence type="ECO:0000313" key="2">
    <source>
        <dbReference type="EMBL" id="ASK79280.1"/>
    </source>
</evidence>
<proteinExistence type="predicted"/>
<reference evidence="2 3" key="1">
    <citation type="journal article" date="2016" name="Int. J. Syst. Evol. Microbiol.">
        <title>Paraphotobacterium marinum gen. nov., sp. nov., a member of the family Vibrionaceae, isolated from surface seawater.</title>
        <authorList>
            <person name="Huang Z."/>
            <person name="Dong C."/>
            <person name="Shao Z."/>
        </authorList>
    </citation>
    <scope>NUCLEOTIDE SEQUENCE [LARGE SCALE GENOMIC DNA]</scope>
    <source>
        <strain evidence="2 3">NSCS20N07D</strain>
    </source>
</reference>
<dbReference type="InterPro" id="IPR020471">
    <property type="entry name" value="AKR"/>
</dbReference>
<dbReference type="GO" id="GO:0016491">
    <property type="term" value="F:oxidoreductase activity"/>
    <property type="evidence" value="ECO:0007669"/>
    <property type="project" value="InterPro"/>
</dbReference>
<keyword evidence="3" id="KW-1185">Reference proteome</keyword>
<dbReference type="GO" id="GO:0005829">
    <property type="term" value="C:cytosol"/>
    <property type="evidence" value="ECO:0007669"/>
    <property type="project" value="TreeGrafter"/>
</dbReference>
<evidence type="ECO:0000313" key="3">
    <source>
        <dbReference type="Proteomes" id="UP000242175"/>
    </source>
</evidence>
<accession>A0A220VGA2</accession>
<dbReference type="AlphaFoldDB" id="A0A220VGA2"/>
<organism evidence="2 3">
    <name type="scientific">Paraphotobacterium marinum</name>
    <dbReference type="NCBI Taxonomy" id="1755811"/>
    <lineage>
        <taxon>Bacteria</taxon>
        <taxon>Pseudomonadati</taxon>
        <taxon>Pseudomonadota</taxon>
        <taxon>Gammaproteobacteria</taxon>
        <taxon>Vibrionales</taxon>
        <taxon>Vibrionaceae</taxon>
        <taxon>Paraphotobacterium</taxon>
    </lineage>
</organism>
<name>A0A220VGA2_9GAMM</name>
<dbReference type="SUPFAM" id="SSF51430">
    <property type="entry name" value="NAD(P)-linked oxidoreductase"/>
    <property type="match status" value="1"/>
</dbReference>
<feature type="domain" description="NADP-dependent oxidoreductase" evidence="1">
    <location>
        <begin position="20"/>
        <end position="330"/>
    </location>
</feature>
<dbReference type="Gene3D" id="3.20.20.100">
    <property type="entry name" value="NADP-dependent oxidoreductase domain"/>
    <property type="match status" value="1"/>
</dbReference>
<dbReference type="KEGG" id="pmai:CF386_09425"/>
<sequence>MRNYGLQKNLVGQTSIKISNIGFGGASIGNLFRSISNEQANQAVQKSVELGINYFDTAPRYGHGLSERRLGDSLRIHDREKLIISSKVGRILKPIRNIEPNTLRHGFQSPMPFDEIFDYSYHGIMRSFEDSLQRLGTSHIDIMYIHDIGEFTHQDMNNHYYAQLKNGGFRALEELKKDGSIKAIGIGVNETEICNKMLDDFQLDVILLASRYTLLEQESLNHFFPKCKELKTSVVIGGAYNTGILATGVNNYKCPIYNYEKAPQSIIEKVRVIENICLEYSVSLPAVALQFVLANENVASVIPGLAKSSRVEDTLALLNQDIPSELWSKLVTKGIISETAPLPRKQVELDYQ</sequence>
<evidence type="ECO:0000259" key="1">
    <source>
        <dbReference type="Pfam" id="PF00248"/>
    </source>
</evidence>
<dbReference type="InterPro" id="IPR036812">
    <property type="entry name" value="NAD(P)_OxRdtase_dom_sf"/>
</dbReference>
<dbReference type="PANTHER" id="PTHR42686">
    <property type="entry name" value="GH17980P-RELATED"/>
    <property type="match status" value="1"/>
</dbReference>
<dbReference type="Pfam" id="PF00248">
    <property type="entry name" value="Aldo_ket_red"/>
    <property type="match status" value="1"/>
</dbReference>
<dbReference type="OrthoDB" id="9772407at2"/>
<gene>
    <name evidence="2" type="ORF">CF386_09425</name>
</gene>
<dbReference type="RefSeq" id="WP_089074188.1">
    <property type="nucleotide sequence ID" value="NZ_CBCSAM010000002.1"/>
</dbReference>
<protein>
    <submittedName>
        <fullName evidence="2">Pyridoxal 4-dehydrogenase</fullName>
    </submittedName>
</protein>
<dbReference type="Proteomes" id="UP000242175">
    <property type="component" value="Chromosome small"/>
</dbReference>
<dbReference type="InterPro" id="IPR023210">
    <property type="entry name" value="NADP_OxRdtase_dom"/>
</dbReference>
<dbReference type="EMBL" id="CP022356">
    <property type="protein sequence ID" value="ASK79280.1"/>
    <property type="molecule type" value="Genomic_DNA"/>
</dbReference>
<dbReference type="PANTHER" id="PTHR42686:SF1">
    <property type="entry name" value="GH17980P-RELATED"/>
    <property type="match status" value="1"/>
</dbReference>